<organism evidence="1 2">
    <name type="scientific">Corynebacterium tuscaniense</name>
    <dbReference type="NCBI Taxonomy" id="302449"/>
    <lineage>
        <taxon>Bacteria</taxon>
        <taxon>Bacillati</taxon>
        <taxon>Actinomycetota</taxon>
        <taxon>Actinomycetes</taxon>
        <taxon>Mycobacteriales</taxon>
        <taxon>Corynebacteriaceae</taxon>
        <taxon>Corynebacterium</taxon>
    </lineage>
</organism>
<name>A0A2N6T7U0_9CORY</name>
<evidence type="ECO:0000313" key="1">
    <source>
        <dbReference type="EMBL" id="PMC65387.1"/>
    </source>
</evidence>
<keyword evidence="2" id="KW-1185">Reference proteome</keyword>
<dbReference type="Proteomes" id="UP000235836">
    <property type="component" value="Unassembled WGS sequence"/>
</dbReference>
<comment type="caution">
    <text evidence="1">The sequence shown here is derived from an EMBL/GenBank/DDBJ whole genome shotgun (WGS) entry which is preliminary data.</text>
</comment>
<evidence type="ECO:0000313" key="2">
    <source>
        <dbReference type="Proteomes" id="UP000235836"/>
    </source>
</evidence>
<dbReference type="EMBL" id="PNHG01000001">
    <property type="protein sequence ID" value="PMC65387.1"/>
    <property type="molecule type" value="Genomic_DNA"/>
</dbReference>
<reference evidence="1 2" key="1">
    <citation type="submission" date="2017-09" db="EMBL/GenBank/DDBJ databases">
        <title>Bacterial strain isolated from the female urinary microbiota.</title>
        <authorList>
            <person name="Thomas-White K."/>
            <person name="Kumar N."/>
            <person name="Forster S."/>
            <person name="Putonti C."/>
            <person name="Lawley T."/>
            <person name="Wolfe A.J."/>
        </authorList>
    </citation>
    <scope>NUCLEOTIDE SEQUENCE [LARGE SCALE GENOMIC DNA]</scope>
    <source>
        <strain evidence="1 2">UMB0792</strain>
    </source>
</reference>
<accession>A0A2N6T7U0</accession>
<protein>
    <recommendedName>
        <fullName evidence="3">DNA-binding protein</fullName>
    </recommendedName>
</protein>
<proteinExistence type="predicted"/>
<dbReference type="AlphaFoldDB" id="A0A2N6T7U0"/>
<gene>
    <name evidence="1" type="ORF">CJ203_00430</name>
</gene>
<evidence type="ECO:0008006" key="3">
    <source>
        <dbReference type="Google" id="ProtNLM"/>
    </source>
</evidence>
<sequence>MGGDTAAMSNDLDPDNWITRTAAAERYGVSLRTLDRLAAAGEVERVKLPRRLPSSFLSVDDLDRVLAAKVSQ</sequence>